<proteinExistence type="inferred from homology"/>
<feature type="domain" description="Autotransporter" evidence="4">
    <location>
        <begin position="379"/>
        <end position="666"/>
    </location>
</feature>
<evidence type="ECO:0000313" key="6">
    <source>
        <dbReference type="Proteomes" id="UP001271890"/>
    </source>
</evidence>
<organism evidence="5 6">
    <name type="scientific">Xenorhabdus santafensis</name>
    <dbReference type="NCBI Taxonomy" id="2582833"/>
    <lineage>
        <taxon>Bacteria</taxon>
        <taxon>Pseudomonadati</taxon>
        <taxon>Pseudomonadota</taxon>
        <taxon>Gammaproteobacteria</taxon>
        <taxon>Enterobacterales</taxon>
        <taxon>Morganellaceae</taxon>
        <taxon>Xenorhabdus</taxon>
    </lineage>
</organism>
<dbReference type="InterPro" id="IPR005546">
    <property type="entry name" value="Autotransporte_beta"/>
</dbReference>
<dbReference type="InterPro" id="IPR008265">
    <property type="entry name" value="Lipase_GDSL_AS"/>
</dbReference>
<dbReference type="Pfam" id="PF03797">
    <property type="entry name" value="Autotransporter"/>
    <property type="match status" value="1"/>
</dbReference>
<dbReference type="PROSITE" id="PS01098">
    <property type="entry name" value="LIPASE_GDSL_SER"/>
    <property type="match status" value="1"/>
</dbReference>
<dbReference type="InterPro" id="IPR017186">
    <property type="entry name" value="Lipase_autotranspt_EstA"/>
</dbReference>
<dbReference type="PROSITE" id="PS51208">
    <property type="entry name" value="AUTOTRANSPORTER"/>
    <property type="match status" value="1"/>
</dbReference>
<dbReference type="Pfam" id="PF00657">
    <property type="entry name" value="Lipase_GDSL"/>
    <property type="match status" value="1"/>
</dbReference>
<dbReference type="Proteomes" id="UP001271890">
    <property type="component" value="Unassembled WGS sequence"/>
</dbReference>
<dbReference type="InterPro" id="IPR006315">
    <property type="entry name" value="OM_autotransptr_brl_dom"/>
</dbReference>
<accession>A0ABU4S9F6</accession>
<dbReference type="SUPFAM" id="SSF103515">
    <property type="entry name" value="Autotransporter"/>
    <property type="match status" value="1"/>
</dbReference>
<evidence type="ECO:0000256" key="1">
    <source>
        <dbReference type="ARBA" id="ARBA00008668"/>
    </source>
</evidence>
<gene>
    <name evidence="5" type="ORF">FE392_08510</name>
</gene>
<dbReference type="InterPro" id="IPR001087">
    <property type="entry name" value="GDSL"/>
</dbReference>
<dbReference type="SMART" id="SM00869">
    <property type="entry name" value="Autotransporter"/>
    <property type="match status" value="1"/>
</dbReference>
<comment type="caution">
    <text evidence="5">The sequence shown here is derived from an EMBL/GenBank/DDBJ whole genome shotgun (WGS) entry which is preliminary data.</text>
</comment>
<evidence type="ECO:0000259" key="4">
    <source>
        <dbReference type="PROSITE" id="PS51208"/>
    </source>
</evidence>
<dbReference type="PANTHER" id="PTHR45642:SF139">
    <property type="entry name" value="SGNH HYDROLASE-TYPE ESTERASE DOMAIN-CONTAINING PROTEIN"/>
    <property type="match status" value="1"/>
</dbReference>
<reference evidence="6" key="1">
    <citation type="journal article" date="2024" name="Toxins">
        <title>Genome Sequence Analysis of Native Xenorhabdus Strains Isolated from Entomopathogenic Nematodes in Argentina.</title>
        <authorList>
            <person name="Palma L."/>
            <person name="Frizzo L."/>
            <person name="Kaiser S."/>
            <person name="Berry C."/>
            <person name="Caballero P."/>
            <person name="Bode H.B."/>
            <person name="Del Valle E.E."/>
        </authorList>
    </citation>
    <scope>NUCLEOTIDE SEQUENCE [LARGE SCALE GENOMIC DNA]</scope>
    <source>
        <strain evidence="6">12</strain>
    </source>
</reference>
<keyword evidence="6" id="KW-1185">Reference proteome</keyword>
<dbReference type="PANTHER" id="PTHR45642">
    <property type="entry name" value="GDSL ESTERASE/LIPASE EXL3"/>
    <property type="match status" value="1"/>
</dbReference>
<dbReference type="InterPro" id="IPR036514">
    <property type="entry name" value="SGNH_hydro_sf"/>
</dbReference>
<name>A0ABU4S9F6_9GAMM</name>
<feature type="chain" id="PRO_5046118637" evidence="3">
    <location>
        <begin position="27"/>
        <end position="666"/>
    </location>
</feature>
<dbReference type="RefSeq" id="WP_319929809.1">
    <property type="nucleotide sequence ID" value="NZ_VCDN01000030.1"/>
</dbReference>
<dbReference type="InterPro" id="IPR036709">
    <property type="entry name" value="Autotransporte_beta_dom_sf"/>
</dbReference>
<dbReference type="NCBIfam" id="TIGR01414">
    <property type="entry name" value="autotrans_barl"/>
    <property type="match status" value="1"/>
</dbReference>
<evidence type="ECO:0000256" key="2">
    <source>
        <dbReference type="ARBA" id="ARBA00022729"/>
    </source>
</evidence>
<protein>
    <submittedName>
        <fullName evidence="5">Autotransporter domain-containing protein</fullName>
    </submittedName>
</protein>
<evidence type="ECO:0000313" key="5">
    <source>
        <dbReference type="EMBL" id="MDX7987371.1"/>
    </source>
</evidence>
<sequence length="666" mass="71906">MKKASLFTPALLALSINAIFIGNAYADDCVFNNVVGFGDSLSDTGNNDGAVYTTDGKKNKLYNQLISCNELKPSQNGGTNFAVGGATADGTKTQVSDYLKSHNNRANPNGTYIHWVGGNDLAAALMAGATKSAETNDPEEGRKVAQGMTLSSAMEASSQINSLVHAGAGLIIAPTVPDVGTTPRLLEFVLNGALKQAGVSDSDIGNILQKIHTDINKETIPSDTFRELGIKKVFHELATQAKDHGVEIPPEQIEKMLNDKYAEASQGGSNLTDLYNSTVDREISKSNGNILRADINGLLREVIANPLIYGIDNTLGYACGAGVTADKCSKDDATFTKDKEFLFSDNFHPAPLGHKFIAQYITSIGIAPSQVMVLNQVNRAPVKSALSSLDGHLQQLRNGGNEQGKIGVFGGYTGSKNATFTLGSDYQLIDNLLLGAMYSNYKDESTPVADFSYEGRGHVFAAYGLWNYYNNGWLSGDVHYSRINYGLTRSIKLGEGLRMANLRETGSTAGKQLGARITAGWDIPVTRYLTTSPIIQYAWDKGEIDGYHESGSNSTSMHFGNQKYTSKVGTLGWRVDTKLGRFNPYAAVQFNHQFDDARYKLSGAINSSATSFSQTGDKQSRDWRQYTVGVNANFTNKLRGFASVTRNDGNAQDPNYNISLGINASF</sequence>
<evidence type="ECO:0000256" key="3">
    <source>
        <dbReference type="SAM" id="SignalP"/>
    </source>
</evidence>
<dbReference type="PIRSF" id="PIRSF037375">
    <property type="entry name" value="Autotrns_EstA"/>
    <property type="match status" value="1"/>
</dbReference>
<dbReference type="EMBL" id="VCDN01000030">
    <property type="protein sequence ID" value="MDX7987371.1"/>
    <property type="molecule type" value="Genomic_DNA"/>
</dbReference>
<feature type="signal peptide" evidence="3">
    <location>
        <begin position="1"/>
        <end position="26"/>
    </location>
</feature>
<dbReference type="InterPro" id="IPR050592">
    <property type="entry name" value="GDSL_lipolytic_enzyme"/>
</dbReference>
<comment type="similarity">
    <text evidence="1">Belongs to the 'GDSL' lipolytic enzyme family.</text>
</comment>
<dbReference type="Gene3D" id="3.40.50.1110">
    <property type="entry name" value="SGNH hydrolase"/>
    <property type="match status" value="1"/>
</dbReference>
<keyword evidence="2 3" id="KW-0732">Signal</keyword>
<dbReference type="SUPFAM" id="SSF52266">
    <property type="entry name" value="SGNH hydrolase"/>
    <property type="match status" value="1"/>
</dbReference>
<dbReference type="Gene3D" id="2.40.128.130">
    <property type="entry name" value="Autotransporter beta-domain"/>
    <property type="match status" value="1"/>
</dbReference>